<name>A0A517SR24_9BACT</name>
<evidence type="ECO:0000256" key="1">
    <source>
        <dbReference type="SAM" id="MobiDB-lite"/>
    </source>
</evidence>
<sequence length="59" mass="6786">MNGIGLYAAAITLQTMRPETMRPETMRPETMRPETMRPETMRHASWGQALQSDTTNAYR</sequence>
<feature type="compositionally biased region" description="Polar residues" evidence="1">
    <location>
        <begin position="48"/>
        <end position="59"/>
    </location>
</feature>
<evidence type="ECO:0000313" key="2">
    <source>
        <dbReference type="EMBL" id="QDT58585.1"/>
    </source>
</evidence>
<accession>A0A517SR24</accession>
<dbReference type="AlphaFoldDB" id="A0A517SR24"/>
<dbReference type="EMBL" id="CP036272">
    <property type="protein sequence ID" value="QDT58585.1"/>
    <property type="molecule type" value="Genomic_DNA"/>
</dbReference>
<feature type="region of interest" description="Disordered" evidence="1">
    <location>
        <begin position="15"/>
        <end position="59"/>
    </location>
</feature>
<organism evidence="2 3">
    <name type="scientific">Stieleria bergensis</name>
    <dbReference type="NCBI Taxonomy" id="2528025"/>
    <lineage>
        <taxon>Bacteria</taxon>
        <taxon>Pseudomonadati</taxon>
        <taxon>Planctomycetota</taxon>
        <taxon>Planctomycetia</taxon>
        <taxon>Pirellulales</taxon>
        <taxon>Pirellulaceae</taxon>
        <taxon>Stieleria</taxon>
    </lineage>
</organism>
<gene>
    <name evidence="2" type="ORF">SV7mr_10780</name>
</gene>
<protein>
    <submittedName>
        <fullName evidence="2">Uncharacterized protein</fullName>
    </submittedName>
</protein>
<keyword evidence="3" id="KW-1185">Reference proteome</keyword>
<dbReference type="Proteomes" id="UP000315003">
    <property type="component" value="Chromosome"/>
</dbReference>
<evidence type="ECO:0000313" key="3">
    <source>
        <dbReference type="Proteomes" id="UP000315003"/>
    </source>
</evidence>
<proteinExistence type="predicted"/>
<feature type="compositionally biased region" description="Basic and acidic residues" evidence="1">
    <location>
        <begin position="19"/>
        <end position="42"/>
    </location>
</feature>
<reference evidence="2 3" key="1">
    <citation type="submission" date="2019-02" db="EMBL/GenBank/DDBJ databases">
        <title>Deep-cultivation of Planctomycetes and their phenomic and genomic characterization uncovers novel biology.</title>
        <authorList>
            <person name="Wiegand S."/>
            <person name="Jogler M."/>
            <person name="Boedeker C."/>
            <person name="Pinto D."/>
            <person name="Vollmers J."/>
            <person name="Rivas-Marin E."/>
            <person name="Kohn T."/>
            <person name="Peeters S.H."/>
            <person name="Heuer A."/>
            <person name="Rast P."/>
            <person name="Oberbeckmann S."/>
            <person name="Bunk B."/>
            <person name="Jeske O."/>
            <person name="Meyerdierks A."/>
            <person name="Storesund J.E."/>
            <person name="Kallscheuer N."/>
            <person name="Luecker S."/>
            <person name="Lage O.M."/>
            <person name="Pohl T."/>
            <person name="Merkel B.J."/>
            <person name="Hornburger P."/>
            <person name="Mueller R.-W."/>
            <person name="Bruemmer F."/>
            <person name="Labrenz M."/>
            <person name="Spormann A.M."/>
            <person name="Op den Camp H."/>
            <person name="Overmann J."/>
            <person name="Amann R."/>
            <person name="Jetten M.S.M."/>
            <person name="Mascher T."/>
            <person name="Medema M.H."/>
            <person name="Devos D.P."/>
            <person name="Kaster A.-K."/>
            <person name="Ovreas L."/>
            <person name="Rohde M."/>
            <person name="Galperin M.Y."/>
            <person name="Jogler C."/>
        </authorList>
    </citation>
    <scope>NUCLEOTIDE SEQUENCE [LARGE SCALE GENOMIC DNA]</scope>
    <source>
        <strain evidence="2 3">SV_7m_r</strain>
    </source>
</reference>